<sequence>MLRFVLPILQFVAASANLDRTDQIPSDVEECDLKQVFDHRRKGLAELWRISTEVDSNVLNKALDELEKQLEDFMNLIGTDEYREMRRYMADNWKGYMTVNVVQYLSYFKRLSVLSYFLNLVKEIYLAGEPEPTNQEEHWKVFKEYLLTAIDDLKAGKSLNKPFRIYLLICCTPLYIEPYTVGAVKSEMIFLLSS</sequence>
<dbReference type="KEGG" id="clec:106671952"/>
<feature type="signal peptide" evidence="1">
    <location>
        <begin position="1"/>
        <end position="16"/>
    </location>
</feature>
<protein>
    <submittedName>
        <fullName evidence="2">Uncharacterized protein</fullName>
    </submittedName>
</protein>
<evidence type="ECO:0000313" key="3">
    <source>
        <dbReference type="Proteomes" id="UP000494040"/>
    </source>
</evidence>
<dbReference type="EnsemblMetazoa" id="XM_024227525.1">
    <property type="protein sequence ID" value="XP_024083293.1"/>
    <property type="gene ID" value="LOC106671952"/>
</dbReference>
<evidence type="ECO:0000256" key="1">
    <source>
        <dbReference type="SAM" id="SignalP"/>
    </source>
</evidence>
<keyword evidence="1" id="KW-0732">Signal</keyword>
<dbReference type="AlphaFoldDB" id="A0A8I6SIS9"/>
<feature type="chain" id="PRO_5036269618" evidence="1">
    <location>
        <begin position="17"/>
        <end position="194"/>
    </location>
</feature>
<dbReference type="Proteomes" id="UP000494040">
    <property type="component" value="Unassembled WGS sequence"/>
</dbReference>
<dbReference type="RefSeq" id="XP_024083293.1">
    <property type="nucleotide sequence ID" value="XM_024227525.1"/>
</dbReference>
<keyword evidence="3" id="KW-1185">Reference proteome</keyword>
<name>A0A8I6SIS9_CIMLE</name>
<dbReference type="RefSeq" id="XP_024083290.1">
    <property type="nucleotide sequence ID" value="XM_024227522.1"/>
</dbReference>
<dbReference type="GeneID" id="106671952"/>
<reference evidence="2" key="1">
    <citation type="submission" date="2022-01" db="UniProtKB">
        <authorList>
            <consortium name="EnsemblMetazoa"/>
        </authorList>
    </citation>
    <scope>IDENTIFICATION</scope>
</reference>
<evidence type="ECO:0000313" key="2">
    <source>
        <dbReference type="EnsemblMetazoa" id="XP_024083293.1"/>
    </source>
</evidence>
<organism evidence="2 3">
    <name type="scientific">Cimex lectularius</name>
    <name type="common">Bed bug</name>
    <name type="synonym">Acanthia lectularia</name>
    <dbReference type="NCBI Taxonomy" id="79782"/>
    <lineage>
        <taxon>Eukaryota</taxon>
        <taxon>Metazoa</taxon>
        <taxon>Ecdysozoa</taxon>
        <taxon>Arthropoda</taxon>
        <taxon>Hexapoda</taxon>
        <taxon>Insecta</taxon>
        <taxon>Pterygota</taxon>
        <taxon>Neoptera</taxon>
        <taxon>Paraneoptera</taxon>
        <taxon>Hemiptera</taxon>
        <taxon>Heteroptera</taxon>
        <taxon>Panheteroptera</taxon>
        <taxon>Cimicomorpha</taxon>
        <taxon>Cimicidae</taxon>
        <taxon>Cimex</taxon>
    </lineage>
</organism>
<dbReference type="EnsemblMetazoa" id="XM_024227522.1">
    <property type="protein sequence ID" value="XP_024083290.1"/>
    <property type="gene ID" value="LOC106671952"/>
</dbReference>
<accession>A0A8I6SIS9</accession>
<proteinExistence type="predicted"/>